<comment type="subcellular location">
    <subcellularLocation>
        <location evidence="1">Cytoplasm</location>
    </subcellularLocation>
</comment>
<dbReference type="PROSITE" id="PS50886">
    <property type="entry name" value="TRBD"/>
    <property type="match status" value="1"/>
</dbReference>
<keyword evidence="9" id="KW-0547">Nucleotide-binding</keyword>
<dbReference type="Gene3D" id="3.50.40.10">
    <property type="entry name" value="Phenylalanyl-trna Synthetase, Chain B, domain 3"/>
    <property type="match status" value="1"/>
</dbReference>
<dbReference type="Proteomes" id="UP000177088">
    <property type="component" value="Unassembled WGS sequence"/>
</dbReference>
<feature type="non-terminal residue" evidence="20">
    <location>
        <position position="544"/>
    </location>
</feature>
<dbReference type="InterPro" id="IPR005146">
    <property type="entry name" value="B3/B4_tRNA-bd"/>
</dbReference>
<feature type="domain" description="TRNA-binding" evidence="18">
    <location>
        <begin position="41"/>
        <end position="159"/>
    </location>
</feature>
<dbReference type="SMART" id="SM00873">
    <property type="entry name" value="B3_4"/>
    <property type="match status" value="1"/>
</dbReference>
<evidence type="ECO:0000256" key="3">
    <source>
        <dbReference type="ARBA" id="ARBA00011209"/>
    </source>
</evidence>
<comment type="catalytic activity">
    <reaction evidence="16">
        <text>tRNA(Phe) + L-phenylalanine + ATP = L-phenylalanyl-tRNA(Phe) + AMP + diphosphate + H(+)</text>
        <dbReference type="Rhea" id="RHEA:19413"/>
        <dbReference type="Rhea" id="RHEA-COMP:9668"/>
        <dbReference type="Rhea" id="RHEA-COMP:9699"/>
        <dbReference type="ChEBI" id="CHEBI:15378"/>
        <dbReference type="ChEBI" id="CHEBI:30616"/>
        <dbReference type="ChEBI" id="CHEBI:33019"/>
        <dbReference type="ChEBI" id="CHEBI:58095"/>
        <dbReference type="ChEBI" id="CHEBI:78442"/>
        <dbReference type="ChEBI" id="CHEBI:78531"/>
        <dbReference type="ChEBI" id="CHEBI:456215"/>
        <dbReference type="EC" id="6.1.1.20"/>
    </reaction>
</comment>
<keyword evidence="6 17" id="KW-0820">tRNA-binding</keyword>
<comment type="subunit">
    <text evidence="3">Tetramer of two alpha and two beta subunits.</text>
</comment>
<evidence type="ECO:0000256" key="6">
    <source>
        <dbReference type="ARBA" id="ARBA00022555"/>
    </source>
</evidence>
<dbReference type="Pfam" id="PF03484">
    <property type="entry name" value="B5"/>
    <property type="match status" value="1"/>
</dbReference>
<evidence type="ECO:0000256" key="14">
    <source>
        <dbReference type="ARBA" id="ARBA00023146"/>
    </source>
</evidence>
<dbReference type="Gene3D" id="3.30.56.10">
    <property type="match status" value="2"/>
</dbReference>
<keyword evidence="14" id="KW-0030">Aminoacyl-tRNA synthetase</keyword>
<gene>
    <name evidence="20" type="ORF">A3C96_00430</name>
</gene>
<dbReference type="EMBL" id="MGEA01000066">
    <property type="protein sequence ID" value="OGL73223.1"/>
    <property type="molecule type" value="Genomic_DNA"/>
</dbReference>
<dbReference type="CDD" id="cd02796">
    <property type="entry name" value="tRNA_bind_bactPheRS"/>
    <property type="match status" value="1"/>
</dbReference>
<proteinExistence type="inferred from homology"/>
<dbReference type="GO" id="GO:0009328">
    <property type="term" value="C:phenylalanine-tRNA ligase complex"/>
    <property type="evidence" value="ECO:0007669"/>
    <property type="project" value="TreeGrafter"/>
</dbReference>
<dbReference type="InterPro" id="IPR045060">
    <property type="entry name" value="Phe-tRNA-ligase_IIc_bsu"/>
</dbReference>
<dbReference type="SMART" id="SM00874">
    <property type="entry name" value="B5"/>
    <property type="match status" value="1"/>
</dbReference>
<dbReference type="GO" id="GO:0006432">
    <property type="term" value="P:phenylalanyl-tRNA aminoacylation"/>
    <property type="evidence" value="ECO:0007669"/>
    <property type="project" value="InterPro"/>
</dbReference>
<accession>A0A1F7U4M2</accession>
<dbReference type="InterPro" id="IPR009061">
    <property type="entry name" value="DNA-bd_dom_put_sf"/>
</dbReference>
<feature type="domain" description="B5" evidence="19">
    <location>
        <begin position="414"/>
        <end position="494"/>
    </location>
</feature>
<dbReference type="PANTHER" id="PTHR10947">
    <property type="entry name" value="PHENYLALANYL-TRNA SYNTHETASE BETA CHAIN AND LEUCINE-RICH REPEAT-CONTAINING PROTEIN 47"/>
    <property type="match status" value="1"/>
</dbReference>
<keyword evidence="7 20" id="KW-0436">Ligase</keyword>
<evidence type="ECO:0000313" key="21">
    <source>
        <dbReference type="Proteomes" id="UP000177088"/>
    </source>
</evidence>
<dbReference type="InterPro" id="IPR005147">
    <property type="entry name" value="tRNA_synthase_B5-dom"/>
</dbReference>
<dbReference type="AlphaFoldDB" id="A0A1F7U4M2"/>
<dbReference type="InterPro" id="IPR004532">
    <property type="entry name" value="Phe-tRNA-ligase_IIc_bsu_bact"/>
</dbReference>
<evidence type="ECO:0000256" key="11">
    <source>
        <dbReference type="ARBA" id="ARBA00022842"/>
    </source>
</evidence>
<dbReference type="InterPro" id="IPR012340">
    <property type="entry name" value="NA-bd_OB-fold"/>
</dbReference>
<evidence type="ECO:0000313" key="20">
    <source>
        <dbReference type="EMBL" id="OGL73223.1"/>
    </source>
</evidence>
<keyword evidence="11" id="KW-0460">Magnesium</keyword>
<evidence type="ECO:0000256" key="2">
    <source>
        <dbReference type="ARBA" id="ARBA00008653"/>
    </source>
</evidence>
<dbReference type="InterPro" id="IPR020825">
    <property type="entry name" value="Phe-tRNA_synthase-like_B3/B4"/>
</dbReference>
<dbReference type="SUPFAM" id="SSF56037">
    <property type="entry name" value="PheT/TilS domain"/>
    <property type="match status" value="1"/>
</dbReference>
<comment type="caution">
    <text evidence="20">The sequence shown here is derived from an EMBL/GenBank/DDBJ whole genome shotgun (WGS) entry which is preliminary data.</text>
</comment>
<evidence type="ECO:0000259" key="18">
    <source>
        <dbReference type="PROSITE" id="PS50886"/>
    </source>
</evidence>
<keyword evidence="8" id="KW-0479">Metal-binding</keyword>
<keyword evidence="5" id="KW-0963">Cytoplasm</keyword>
<dbReference type="InterPro" id="IPR002547">
    <property type="entry name" value="tRNA-bd_dom"/>
</dbReference>
<evidence type="ECO:0000256" key="16">
    <source>
        <dbReference type="ARBA" id="ARBA00049255"/>
    </source>
</evidence>
<keyword evidence="12 17" id="KW-0694">RNA-binding</keyword>
<evidence type="ECO:0000256" key="4">
    <source>
        <dbReference type="ARBA" id="ARBA00017032"/>
    </source>
</evidence>
<evidence type="ECO:0000259" key="19">
    <source>
        <dbReference type="PROSITE" id="PS51483"/>
    </source>
</evidence>
<dbReference type="GO" id="GO:0000287">
    <property type="term" value="F:magnesium ion binding"/>
    <property type="evidence" value="ECO:0007669"/>
    <property type="project" value="InterPro"/>
</dbReference>
<dbReference type="SUPFAM" id="SSF46955">
    <property type="entry name" value="Putative DNA-binding domain"/>
    <property type="match status" value="1"/>
</dbReference>
<evidence type="ECO:0000256" key="13">
    <source>
        <dbReference type="ARBA" id="ARBA00022917"/>
    </source>
</evidence>
<dbReference type="PROSITE" id="PS51483">
    <property type="entry name" value="B5"/>
    <property type="match status" value="1"/>
</dbReference>
<evidence type="ECO:0000256" key="7">
    <source>
        <dbReference type="ARBA" id="ARBA00022598"/>
    </source>
</evidence>
<evidence type="ECO:0000256" key="17">
    <source>
        <dbReference type="PROSITE-ProRule" id="PRU00209"/>
    </source>
</evidence>
<evidence type="ECO:0000256" key="1">
    <source>
        <dbReference type="ARBA" id="ARBA00004496"/>
    </source>
</evidence>
<dbReference type="GO" id="GO:0005524">
    <property type="term" value="F:ATP binding"/>
    <property type="evidence" value="ECO:0007669"/>
    <property type="project" value="UniProtKB-KW"/>
</dbReference>
<name>A0A1F7U4M2_9BACT</name>
<organism evidence="20 21">
    <name type="scientific">Candidatus Uhrbacteria bacterium RIFCSPHIGHO2_02_FULL_60_10</name>
    <dbReference type="NCBI Taxonomy" id="1802392"/>
    <lineage>
        <taxon>Bacteria</taxon>
        <taxon>Candidatus Uhriibacteriota</taxon>
    </lineage>
</organism>
<dbReference type="SUPFAM" id="SSF50249">
    <property type="entry name" value="Nucleic acid-binding proteins"/>
    <property type="match status" value="1"/>
</dbReference>
<dbReference type="GO" id="GO:0000049">
    <property type="term" value="F:tRNA binding"/>
    <property type="evidence" value="ECO:0007669"/>
    <property type="project" value="UniProtKB-UniRule"/>
</dbReference>
<evidence type="ECO:0000256" key="12">
    <source>
        <dbReference type="ARBA" id="ARBA00022884"/>
    </source>
</evidence>
<evidence type="ECO:0000256" key="15">
    <source>
        <dbReference type="ARBA" id="ARBA00033189"/>
    </source>
</evidence>
<dbReference type="Pfam" id="PF01588">
    <property type="entry name" value="tRNA_bind"/>
    <property type="match status" value="1"/>
</dbReference>
<dbReference type="FunFam" id="3.50.40.10:FF:000001">
    <property type="entry name" value="Phenylalanine--tRNA ligase beta subunit"/>
    <property type="match status" value="1"/>
</dbReference>
<protein>
    <recommendedName>
        <fullName evidence="4">Phenylalanine--tRNA ligase beta subunit</fullName>
    </recommendedName>
    <alternativeName>
        <fullName evidence="15">Phenylalanyl-tRNA synthetase beta subunit</fullName>
    </alternativeName>
</protein>
<evidence type="ECO:0000256" key="9">
    <source>
        <dbReference type="ARBA" id="ARBA00022741"/>
    </source>
</evidence>
<reference evidence="20 21" key="1">
    <citation type="journal article" date="2016" name="Nat. Commun.">
        <title>Thousands of microbial genomes shed light on interconnected biogeochemical processes in an aquifer system.</title>
        <authorList>
            <person name="Anantharaman K."/>
            <person name="Brown C.T."/>
            <person name="Hug L.A."/>
            <person name="Sharon I."/>
            <person name="Castelle C.J."/>
            <person name="Probst A.J."/>
            <person name="Thomas B.C."/>
            <person name="Singh A."/>
            <person name="Wilkins M.J."/>
            <person name="Karaoz U."/>
            <person name="Brodie E.L."/>
            <person name="Williams K.H."/>
            <person name="Hubbard S.S."/>
            <person name="Banfield J.F."/>
        </authorList>
    </citation>
    <scope>NUCLEOTIDE SEQUENCE [LARGE SCALE GENOMIC DNA]</scope>
</reference>
<dbReference type="InterPro" id="IPR033714">
    <property type="entry name" value="tRNA_bind_bactPheRS"/>
</dbReference>
<dbReference type="PANTHER" id="PTHR10947:SF0">
    <property type="entry name" value="PHENYLALANINE--TRNA LIGASE BETA SUBUNIT"/>
    <property type="match status" value="1"/>
</dbReference>
<evidence type="ECO:0000256" key="10">
    <source>
        <dbReference type="ARBA" id="ARBA00022840"/>
    </source>
</evidence>
<keyword evidence="10" id="KW-0067">ATP-binding</keyword>
<dbReference type="Pfam" id="PF03483">
    <property type="entry name" value="B3_4"/>
    <property type="match status" value="1"/>
</dbReference>
<comment type="similarity">
    <text evidence="2">Belongs to the phenylalanyl-tRNA synthetase beta subunit family. Type 1 subfamily.</text>
</comment>
<dbReference type="GO" id="GO:0004826">
    <property type="term" value="F:phenylalanine-tRNA ligase activity"/>
    <property type="evidence" value="ECO:0007669"/>
    <property type="project" value="UniProtKB-EC"/>
</dbReference>
<dbReference type="NCBIfam" id="TIGR00472">
    <property type="entry name" value="pheT_bact"/>
    <property type="match status" value="1"/>
</dbReference>
<evidence type="ECO:0000256" key="8">
    <source>
        <dbReference type="ARBA" id="ARBA00022723"/>
    </source>
</evidence>
<keyword evidence="13" id="KW-0648">Protein biosynthesis</keyword>
<sequence length="544" mass="58972">MNLLASYNWIKEYVSLRETPEQFARKLSLSGPSVERSYPQAPPFDKMVVGVITSIAPHPQADKLRVVATDIGGEVLELVCGGVNLSVGMKVAVALVGSKVRWHGQGDLVELQLAEIRGVKSAGMICGANEIGLADAFPHAEKEILDLTWCKAKAGTPLAKALDLEDTVFDIEVTTNRPDAFAIIGLAREAAAILGSKFLWREGVVPTPAKAGRILPLAVKNQAPKVCTKYLAVVMDNLCAGPSPWWLKSRLRQAGLRSVNAIVDITNYVMLEYGQPMHAFDYEQLAGKSIVVRHAQAGEKLKTLDGVEHDLAGEQVVIADGEKPVAVAGVMGGEHSGVTDKTTTIVFECATFDPVAVRRTARALNLHTDSSLRYEKGLPEELTRAALARAVELCQKVACGRVASKVIEVGASAKRRRKWLFRPAAAEAVIGVRIPRPRMVGILKSLGFGVTPKSKIGDIKYEVTVPYWRARDIEDERDFAEEIARVYGYANLPSEIPSGRLPLAPTDPLLVAEDRAKVFLAAAGFTELLQYSLVSREILEKAGV</sequence>
<evidence type="ECO:0000256" key="5">
    <source>
        <dbReference type="ARBA" id="ARBA00022490"/>
    </source>
</evidence>
<dbReference type="Gene3D" id="2.40.50.140">
    <property type="entry name" value="Nucleic acid-binding proteins"/>
    <property type="match status" value="1"/>
</dbReference>